<name>A0ABU1K3M5_9FLAO</name>
<dbReference type="Proteomes" id="UP001257659">
    <property type="component" value="Unassembled WGS sequence"/>
</dbReference>
<dbReference type="EMBL" id="JAVDQA010000001">
    <property type="protein sequence ID" value="MDR6300204.1"/>
    <property type="molecule type" value="Genomic_DNA"/>
</dbReference>
<dbReference type="SUPFAM" id="SSF54631">
    <property type="entry name" value="CBS-domain pair"/>
    <property type="match status" value="1"/>
</dbReference>
<dbReference type="InterPro" id="IPR000644">
    <property type="entry name" value="CBS_dom"/>
</dbReference>
<accession>A0ABU1K3M5</accession>
<dbReference type="InterPro" id="IPR046342">
    <property type="entry name" value="CBS_dom_sf"/>
</dbReference>
<proteinExistence type="predicted"/>
<keyword evidence="4" id="KW-1185">Reference proteome</keyword>
<evidence type="ECO:0000259" key="2">
    <source>
        <dbReference type="PROSITE" id="PS51371"/>
    </source>
</evidence>
<evidence type="ECO:0000313" key="3">
    <source>
        <dbReference type="EMBL" id="MDR6300204.1"/>
    </source>
</evidence>
<evidence type="ECO:0000256" key="1">
    <source>
        <dbReference type="PROSITE-ProRule" id="PRU00703"/>
    </source>
</evidence>
<reference evidence="3 4" key="1">
    <citation type="submission" date="2023-07" db="EMBL/GenBank/DDBJ databases">
        <title>Genomic Encyclopedia of Type Strains, Phase IV (KMG-IV): sequencing the most valuable type-strain genomes for metagenomic binning, comparative biology and taxonomic classification.</title>
        <authorList>
            <person name="Goeker M."/>
        </authorList>
    </citation>
    <scope>NUCLEOTIDE SEQUENCE [LARGE SCALE GENOMIC DNA]</scope>
    <source>
        <strain evidence="3 4">DSM 102814</strain>
    </source>
</reference>
<dbReference type="RefSeq" id="WP_309727106.1">
    <property type="nucleotide sequence ID" value="NZ_JAVDQA010000001.1"/>
</dbReference>
<comment type="caution">
    <text evidence="3">The sequence shown here is derived from an EMBL/GenBank/DDBJ whole genome shotgun (WGS) entry which is preliminary data.</text>
</comment>
<organism evidence="3 4">
    <name type="scientific">Mesonia maritima</name>
    <dbReference type="NCBI Taxonomy" id="1793873"/>
    <lineage>
        <taxon>Bacteria</taxon>
        <taxon>Pseudomonadati</taxon>
        <taxon>Bacteroidota</taxon>
        <taxon>Flavobacteriia</taxon>
        <taxon>Flavobacteriales</taxon>
        <taxon>Flavobacteriaceae</taxon>
        <taxon>Mesonia</taxon>
    </lineage>
</organism>
<keyword evidence="1" id="KW-0129">CBS domain</keyword>
<feature type="domain" description="CBS" evidence="2">
    <location>
        <begin position="64"/>
        <end position="125"/>
    </location>
</feature>
<dbReference type="Gene3D" id="3.10.580.10">
    <property type="entry name" value="CBS-domain"/>
    <property type="match status" value="1"/>
</dbReference>
<sequence>MNIQTYIINDVEIQPLDAPIQNLKDLFNELTYSHLAIAEKGEFIGCISENDVRCFDGKKSIKDYRHAVETFFVRENDNWLDILEAFARQNTNFMPVLEAGTNKYIGYLELSDIISIFNETPFLSEVGSVLVIEKGFKDYSFSEITQIIESNEGKILGLFISQLSQDLVQITIKIGLSSINEIIQSFRRYSYKVVSSHQEDTFLKNLKERSDYLNKYLNI</sequence>
<dbReference type="PROSITE" id="PS51371">
    <property type="entry name" value="CBS"/>
    <property type="match status" value="1"/>
</dbReference>
<protein>
    <submittedName>
        <fullName evidence="3">Transcriptional regulator</fullName>
    </submittedName>
</protein>
<evidence type="ECO:0000313" key="4">
    <source>
        <dbReference type="Proteomes" id="UP001257659"/>
    </source>
</evidence>
<dbReference type="Pfam" id="PF00571">
    <property type="entry name" value="CBS"/>
    <property type="match status" value="1"/>
</dbReference>
<gene>
    <name evidence="3" type="ORF">GGR31_000820</name>
</gene>